<dbReference type="SMART" id="SM00382">
    <property type="entry name" value="AAA"/>
    <property type="match status" value="1"/>
</dbReference>
<dbReference type="InterPro" id="IPR017911">
    <property type="entry name" value="MacB-like_ATP-bd"/>
</dbReference>
<evidence type="ECO:0000313" key="6">
    <source>
        <dbReference type="Proteomes" id="UP000615234"/>
    </source>
</evidence>
<dbReference type="InterPro" id="IPR027417">
    <property type="entry name" value="P-loop_NTPase"/>
</dbReference>
<gene>
    <name evidence="5" type="ORF">H8S09_03320</name>
</gene>
<comment type="caution">
    <text evidence="5">The sequence shown here is derived from an EMBL/GenBank/DDBJ whole genome shotgun (WGS) entry which is preliminary data.</text>
</comment>
<keyword evidence="3 5" id="KW-0067">ATP-binding</keyword>
<keyword evidence="2" id="KW-0547">Nucleotide-binding</keyword>
<dbReference type="SUPFAM" id="SSF52540">
    <property type="entry name" value="P-loop containing nucleoside triphosphate hydrolases"/>
    <property type="match status" value="1"/>
</dbReference>
<dbReference type="FunFam" id="3.40.50.300:FF:000032">
    <property type="entry name" value="Export ABC transporter ATP-binding protein"/>
    <property type="match status" value="1"/>
</dbReference>
<dbReference type="EMBL" id="JACOOX010000002">
    <property type="protein sequence ID" value="MBC5661934.1"/>
    <property type="molecule type" value="Genomic_DNA"/>
</dbReference>
<keyword evidence="1" id="KW-0813">Transport</keyword>
<evidence type="ECO:0000256" key="2">
    <source>
        <dbReference type="ARBA" id="ARBA00022741"/>
    </source>
</evidence>
<sequence length="221" mass="24950">MIKLRNVTKIYEHRELPALKDVSLDVQDGEYISIMGQSGSGKSTLLNIIGTMDYLTSGEYYYNDIAVHEMKGDKLHEFRRKHVGFVFQNYALMKSYTVFENVELPLLAGRYSGRERKKLVNEMLEFTGIRDLADKKVTRISGGEQQRCAIARLMVAGGDLILADEPTGALDHEMGIAIMELLEMLNKRGKTLIVITHDQEIGSRADRVIRLADGQILEEAK</sequence>
<feature type="domain" description="ABC transporter" evidence="4">
    <location>
        <begin position="2"/>
        <end position="221"/>
    </location>
</feature>
<dbReference type="InterPro" id="IPR015854">
    <property type="entry name" value="ABC_transpr_LolD-like"/>
</dbReference>
<dbReference type="InterPro" id="IPR003439">
    <property type="entry name" value="ABC_transporter-like_ATP-bd"/>
</dbReference>
<dbReference type="Gene3D" id="3.40.50.300">
    <property type="entry name" value="P-loop containing nucleotide triphosphate hydrolases"/>
    <property type="match status" value="1"/>
</dbReference>
<dbReference type="PANTHER" id="PTHR24220">
    <property type="entry name" value="IMPORT ATP-BINDING PROTEIN"/>
    <property type="match status" value="1"/>
</dbReference>
<dbReference type="InterPro" id="IPR003593">
    <property type="entry name" value="AAA+_ATPase"/>
</dbReference>
<keyword evidence="6" id="KW-1185">Reference proteome</keyword>
<dbReference type="Pfam" id="PF00005">
    <property type="entry name" value="ABC_tran"/>
    <property type="match status" value="1"/>
</dbReference>
<proteinExistence type="predicted"/>
<dbReference type="GO" id="GO:0005524">
    <property type="term" value="F:ATP binding"/>
    <property type="evidence" value="ECO:0007669"/>
    <property type="project" value="UniProtKB-KW"/>
</dbReference>
<dbReference type="Proteomes" id="UP000615234">
    <property type="component" value="Unassembled WGS sequence"/>
</dbReference>
<dbReference type="PANTHER" id="PTHR24220:SF86">
    <property type="entry name" value="ABC TRANSPORTER ABCH.1"/>
    <property type="match status" value="1"/>
</dbReference>
<protein>
    <submittedName>
        <fullName evidence="5">ABC transporter ATP-binding protein</fullName>
    </submittedName>
</protein>
<dbReference type="GO" id="GO:0098796">
    <property type="term" value="C:membrane protein complex"/>
    <property type="evidence" value="ECO:0007669"/>
    <property type="project" value="UniProtKB-ARBA"/>
</dbReference>
<dbReference type="GO" id="GO:0005886">
    <property type="term" value="C:plasma membrane"/>
    <property type="evidence" value="ECO:0007669"/>
    <property type="project" value="TreeGrafter"/>
</dbReference>
<evidence type="ECO:0000259" key="4">
    <source>
        <dbReference type="PROSITE" id="PS50893"/>
    </source>
</evidence>
<dbReference type="GO" id="GO:0016887">
    <property type="term" value="F:ATP hydrolysis activity"/>
    <property type="evidence" value="ECO:0007669"/>
    <property type="project" value="InterPro"/>
</dbReference>
<dbReference type="GO" id="GO:0022857">
    <property type="term" value="F:transmembrane transporter activity"/>
    <property type="evidence" value="ECO:0007669"/>
    <property type="project" value="TreeGrafter"/>
</dbReference>
<dbReference type="CDD" id="cd03255">
    <property type="entry name" value="ABC_MJ0796_LolCDE_FtsE"/>
    <property type="match status" value="1"/>
</dbReference>
<dbReference type="PROSITE" id="PS50893">
    <property type="entry name" value="ABC_TRANSPORTER_2"/>
    <property type="match status" value="1"/>
</dbReference>
<dbReference type="RefSeq" id="WP_173783785.1">
    <property type="nucleotide sequence ID" value="NZ_JACOOX010000002.1"/>
</dbReference>
<accession>A0A8I0AF38</accession>
<evidence type="ECO:0000256" key="3">
    <source>
        <dbReference type="ARBA" id="ARBA00022840"/>
    </source>
</evidence>
<reference evidence="5 6" key="1">
    <citation type="submission" date="2020-08" db="EMBL/GenBank/DDBJ databases">
        <title>Genome public.</title>
        <authorList>
            <person name="Liu C."/>
            <person name="Sun Q."/>
        </authorList>
    </citation>
    <scope>NUCLEOTIDE SEQUENCE [LARGE SCALE GENOMIC DNA]</scope>
    <source>
        <strain evidence="5 6">NSJ-10</strain>
    </source>
</reference>
<evidence type="ECO:0000256" key="1">
    <source>
        <dbReference type="ARBA" id="ARBA00022448"/>
    </source>
</evidence>
<name>A0A8I0AF38_9FIRM</name>
<dbReference type="AlphaFoldDB" id="A0A8I0AF38"/>
<organism evidence="5 6">
    <name type="scientific">Coprococcus hominis</name>
    <name type="common">ex Liu et al. 2022</name>
    <dbReference type="NCBI Taxonomy" id="2763039"/>
    <lineage>
        <taxon>Bacteria</taxon>
        <taxon>Bacillati</taxon>
        <taxon>Bacillota</taxon>
        <taxon>Clostridia</taxon>
        <taxon>Lachnospirales</taxon>
        <taxon>Lachnospiraceae</taxon>
        <taxon>Coprococcus</taxon>
    </lineage>
</organism>
<evidence type="ECO:0000313" key="5">
    <source>
        <dbReference type="EMBL" id="MBC5661934.1"/>
    </source>
</evidence>